<dbReference type="PROSITE" id="PS51257">
    <property type="entry name" value="PROKAR_LIPOPROTEIN"/>
    <property type="match status" value="1"/>
</dbReference>
<sequence>MKTYTVIILLSIAMGCSSSHNNAKVDTTALMHKIKDLKRKYHLIDFAIDTKRIYGAGDVSTLTRTIVDKTLPEKEITVSEALSRDGKFYIATLVNDDITFQMHTHTDKDRISSELMTILYDIPVVFNSDKRYYMVNPAIGLTGKDAWYFCGTEKDLREAREEGLPLIFPDENPTETPEYKLYSDNL</sequence>
<dbReference type="EMBL" id="JAHESD010000019">
    <property type="protein sequence ID" value="MBT1703741.1"/>
    <property type="molecule type" value="Genomic_DNA"/>
</dbReference>
<accession>A0ABS5VUS3</accession>
<dbReference type="RefSeq" id="WP_254153703.1">
    <property type="nucleotide sequence ID" value="NZ_JAHESD010000019.1"/>
</dbReference>
<proteinExistence type="predicted"/>
<name>A0ABS5VUS3_9BACT</name>
<evidence type="ECO:0000313" key="2">
    <source>
        <dbReference type="EMBL" id="MBT1703741.1"/>
    </source>
</evidence>
<reference evidence="2 3" key="1">
    <citation type="submission" date="2021-05" db="EMBL/GenBank/DDBJ databases">
        <title>A Polyphasic approach of four new species of the genus Ohtaekwangia: Ohtaekwangia histidinii sp. nov., Ohtaekwangia cretensis sp. nov., Ohtaekwangia indiensis sp. nov., Ohtaekwangia reichenbachii sp. nov. from diverse environment.</title>
        <authorList>
            <person name="Octaviana S."/>
        </authorList>
    </citation>
    <scope>NUCLEOTIDE SEQUENCE [LARGE SCALE GENOMIC DNA]</scope>
    <source>
        <strain evidence="2 3">PWU20</strain>
    </source>
</reference>
<feature type="chain" id="PRO_5047251938" evidence="1">
    <location>
        <begin position="24"/>
        <end position="186"/>
    </location>
</feature>
<dbReference type="Proteomes" id="UP000772618">
    <property type="component" value="Unassembled WGS sequence"/>
</dbReference>
<evidence type="ECO:0000256" key="1">
    <source>
        <dbReference type="SAM" id="SignalP"/>
    </source>
</evidence>
<organism evidence="2 3">
    <name type="scientific">Chryseosolibacter indicus</name>
    <dbReference type="NCBI Taxonomy" id="2782351"/>
    <lineage>
        <taxon>Bacteria</taxon>
        <taxon>Pseudomonadati</taxon>
        <taxon>Bacteroidota</taxon>
        <taxon>Cytophagia</taxon>
        <taxon>Cytophagales</taxon>
        <taxon>Chryseotaleaceae</taxon>
        <taxon>Chryseosolibacter</taxon>
    </lineage>
</organism>
<protein>
    <submittedName>
        <fullName evidence="2">Uncharacterized protein</fullName>
    </submittedName>
</protein>
<comment type="caution">
    <text evidence="2">The sequence shown here is derived from an EMBL/GenBank/DDBJ whole genome shotgun (WGS) entry which is preliminary data.</text>
</comment>
<gene>
    <name evidence="2" type="ORF">KK060_10650</name>
</gene>
<feature type="signal peptide" evidence="1">
    <location>
        <begin position="1"/>
        <end position="23"/>
    </location>
</feature>
<keyword evidence="1" id="KW-0732">Signal</keyword>
<keyword evidence="3" id="KW-1185">Reference proteome</keyword>
<evidence type="ECO:0000313" key="3">
    <source>
        <dbReference type="Proteomes" id="UP000772618"/>
    </source>
</evidence>